<name>A0ABS3D8K1_9BACT</name>
<protein>
    <recommendedName>
        <fullName evidence="3">DUF2357 domain-containing protein</fullName>
    </recommendedName>
</protein>
<keyword evidence="2" id="KW-1185">Reference proteome</keyword>
<comment type="caution">
    <text evidence="1">The sequence shown here is derived from an EMBL/GenBank/DDBJ whole genome shotgun (WGS) entry which is preliminary data.</text>
</comment>
<accession>A0ABS3D8K1</accession>
<sequence>MGTAWEEFLRGHFPGYLLPESQRQRIDAADAARFLERLTGRPQQLRLLLTASLLAANMDALRELALEQLPQLIRTLTARTEVHPRLWEGGYQGRLDVRATLARHLAGEPTRFVTRARRRRFDLPEQVLVRATVKRLIDVLAELRAARITESYGWSADASDCEARLRHLLESTVLREVPQERPGAFHLRAAELARHPCYGLARWWHLQLEQLRTEDPVRLARILSEGALSPMNDYTRFELAVAIRLLQCLEARLEVRQPGRWTLQRTLVMHGRTELAVLVRDDGARVRLFYNQAVLGPGAVEAGSRHYLGHNGRMRPDLTLKVSLPGGKERGAVVEIKHSAEPGTLLAGFHEANLYRLEYATWMSGWPQAVLVASGTVAGVPRREDDVIAVDWARWVPDDVVDGFLDGL</sequence>
<dbReference type="Proteomes" id="UP000664052">
    <property type="component" value="Unassembled WGS sequence"/>
</dbReference>
<evidence type="ECO:0000313" key="1">
    <source>
        <dbReference type="EMBL" id="MBN8227993.1"/>
    </source>
</evidence>
<dbReference type="RefSeq" id="WP_207050838.1">
    <property type="nucleotide sequence ID" value="NZ_JAFIMU010000006.1"/>
</dbReference>
<organism evidence="1 2">
    <name type="scientific">Corallococcus macrosporus</name>
    <dbReference type="NCBI Taxonomy" id="35"/>
    <lineage>
        <taxon>Bacteria</taxon>
        <taxon>Pseudomonadati</taxon>
        <taxon>Myxococcota</taxon>
        <taxon>Myxococcia</taxon>
        <taxon>Myxococcales</taxon>
        <taxon>Cystobacterineae</taxon>
        <taxon>Myxococcaceae</taxon>
        <taxon>Corallococcus</taxon>
    </lineage>
</organism>
<proteinExistence type="predicted"/>
<evidence type="ECO:0008006" key="3">
    <source>
        <dbReference type="Google" id="ProtNLM"/>
    </source>
</evidence>
<evidence type="ECO:0000313" key="2">
    <source>
        <dbReference type="Proteomes" id="UP000664052"/>
    </source>
</evidence>
<reference evidence="1 2" key="1">
    <citation type="submission" date="2021-02" db="EMBL/GenBank/DDBJ databases">
        <title>De Novo genome assembly of isolated myxobacteria.</title>
        <authorList>
            <person name="Stevens D.C."/>
        </authorList>
    </citation>
    <scope>NUCLEOTIDE SEQUENCE [LARGE SCALE GENOMIC DNA]</scope>
    <source>
        <strain evidence="1 2">ATCC 29039</strain>
    </source>
</reference>
<gene>
    <name evidence="1" type="ORF">JYK02_10785</name>
</gene>
<dbReference type="EMBL" id="JAFIMU010000006">
    <property type="protein sequence ID" value="MBN8227993.1"/>
    <property type="molecule type" value="Genomic_DNA"/>
</dbReference>